<dbReference type="InterPro" id="IPR013096">
    <property type="entry name" value="Cupin_2"/>
</dbReference>
<dbReference type="Proteomes" id="UP001597227">
    <property type="component" value="Unassembled WGS sequence"/>
</dbReference>
<dbReference type="SUPFAM" id="SSF51182">
    <property type="entry name" value="RmlC-like cupins"/>
    <property type="match status" value="1"/>
</dbReference>
<dbReference type="RefSeq" id="WP_388040542.1">
    <property type="nucleotide sequence ID" value="NZ_JBHUEK010000026.1"/>
</dbReference>
<evidence type="ECO:0000256" key="1">
    <source>
        <dbReference type="ARBA" id="ARBA00022723"/>
    </source>
</evidence>
<dbReference type="Pfam" id="PF07883">
    <property type="entry name" value="Cupin_2"/>
    <property type="match status" value="1"/>
</dbReference>
<protein>
    <submittedName>
        <fullName evidence="3">Cupin domain-containing protein</fullName>
    </submittedName>
</protein>
<dbReference type="InterPro" id="IPR014710">
    <property type="entry name" value="RmlC-like_jellyroll"/>
</dbReference>
<dbReference type="EMBL" id="JBHUEK010000026">
    <property type="protein sequence ID" value="MFD1780754.1"/>
    <property type="molecule type" value="Genomic_DNA"/>
</dbReference>
<reference evidence="4" key="1">
    <citation type="journal article" date="2019" name="Int. J. Syst. Evol. Microbiol.">
        <title>The Global Catalogue of Microorganisms (GCM) 10K type strain sequencing project: providing services to taxonomists for standard genome sequencing and annotation.</title>
        <authorList>
            <consortium name="The Broad Institute Genomics Platform"/>
            <consortium name="The Broad Institute Genome Sequencing Center for Infectious Disease"/>
            <person name="Wu L."/>
            <person name="Ma J."/>
        </authorList>
    </citation>
    <scope>NUCLEOTIDE SEQUENCE [LARGE SCALE GENOMIC DNA]</scope>
    <source>
        <strain evidence="4">CCUG 15531</strain>
    </source>
</reference>
<dbReference type="InterPro" id="IPR051610">
    <property type="entry name" value="GPI/OXD"/>
</dbReference>
<accession>A0ABW4MST8</accession>
<dbReference type="InterPro" id="IPR011051">
    <property type="entry name" value="RmlC_Cupin_sf"/>
</dbReference>
<evidence type="ECO:0000259" key="2">
    <source>
        <dbReference type="Pfam" id="PF07883"/>
    </source>
</evidence>
<dbReference type="PANTHER" id="PTHR35848">
    <property type="entry name" value="OXALATE-BINDING PROTEIN"/>
    <property type="match status" value="1"/>
</dbReference>
<keyword evidence="1" id="KW-0479">Metal-binding</keyword>
<proteinExistence type="predicted"/>
<keyword evidence="4" id="KW-1185">Reference proteome</keyword>
<comment type="caution">
    <text evidence="3">The sequence shown here is derived from an EMBL/GenBank/DDBJ whole genome shotgun (WGS) entry which is preliminary data.</text>
</comment>
<name>A0ABW4MST8_9BACI</name>
<evidence type="ECO:0000313" key="3">
    <source>
        <dbReference type="EMBL" id="MFD1780754.1"/>
    </source>
</evidence>
<organism evidence="3 4">
    <name type="scientific">Fredinandcohnia salidurans</name>
    <dbReference type="NCBI Taxonomy" id="2595041"/>
    <lineage>
        <taxon>Bacteria</taxon>
        <taxon>Bacillati</taxon>
        <taxon>Bacillota</taxon>
        <taxon>Bacilli</taxon>
        <taxon>Bacillales</taxon>
        <taxon>Bacillaceae</taxon>
        <taxon>Fredinandcohnia</taxon>
    </lineage>
</organism>
<dbReference type="Gene3D" id="2.60.120.10">
    <property type="entry name" value="Jelly Rolls"/>
    <property type="match status" value="1"/>
</dbReference>
<gene>
    <name evidence="3" type="ORF">ACFSFW_18980</name>
</gene>
<sequence>MIRKTEKKMIIENPRGGEGTIELYEIFGSAETMGNVSLFAKVVLKPQTIIGFHEHHGEAEVYYVTKGKGFFIRNNQERIAVKAGDACMMEVGHGHGIENPNDEEMEIIAVVYPER</sequence>
<dbReference type="PANTHER" id="PTHR35848:SF6">
    <property type="entry name" value="CUPIN TYPE-2 DOMAIN-CONTAINING PROTEIN"/>
    <property type="match status" value="1"/>
</dbReference>
<feature type="domain" description="Cupin type-2" evidence="2">
    <location>
        <begin position="42"/>
        <end position="111"/>
    </location>
</feature>
<evidence type="ECO:0000313" key="4">
    <source>
        <dbReference type="Proteomes" id="UP001597227"/>
    </source>
</evidence>